<organism evidence="2 3">
    <name type="scientific">Euroglyphus maynei</name>
    <name type="common">Mayne's house dust mite</name>
    <dbReference type="NCBI Taxonomy" id="6958"/>
    <lineage>
        <taxon>Eukaryota</taxon>
        <taxon>Metazoa</taxon>
        <taxon>Ecdysozoa</taxon>
        <taxon>Arthropoda</taxon>
        <taxon>Chelicerata</taxon>
        <taxon>Arachnida</taxon>
        <taxon>Acari</taxon>
        <taxon>Acariformes</taxon>
        <taxon>Sarcoptiformes</taxon>
        <taxon>Astigmata</taxon>
        <taxon>Psoroptidia</taxon>
        <taxon>Analgoidea</taxon>
        <taxon>Pyroglyphidae</taxon>
        <taxon>Pyroglyphinae</taxon>
        <taxon>Euroglyphus</taxon>
    </lineage>
</organism>
<sequence>YRSPQNESEPLVPRPSFVFDTRGQQSSPLINPPSYNSISAHELYRDIVNVFPDGSPHHRLSNPVPKSESSPKSHQQRRSSRYLSDTATTISYTTDLTESSDVNCQRSTRHRRPLSVNLNDESYLNWSANTIDEILSNVCSDNRQIVKKTTARNSMDNNLLNNHRHSQLLNEQDEEQNSDNTPPPPPAPPLPENFVLPSSNMNLDDDDNENDDDLSKTPPEVPPRQRRNRTGLKTNQNNLVSTTTSTTTTTITSK</sequence>
<dbReference type="Proteomes" id="UP000194236">
    <property type="component" value="Unassembled WGS sequence"/>
</dbReference>
<feature type="non-terminal residue" evidence="2">
    <location>
        <position position="1"/>
    </location>
</feature>
<evidence type="ECO:0000313" key="3">
    <source>
        <dbReference type="Proteomes" id="UP000194236"/>
    </source>
</evidence>
<accession>A0A1Y3BAT7</accession>
<feature type="compositionally biased region" description="Polar residues" evidence="1">
    <location>
        <begin position="22"/>
        <end position="36"/>
    </location>
</feature>
<feature type="region of interest" description="Disordered" evidence="1">
    <location>
        <begin position="171"/>
        <end position="254"/>
    </location>
</feature>
<feature type="compositionally biased region" description="Polar residues" evidence="1">
    <location>
        <begin position="231"/>
        <end position="240"/>
    </location>
</feature>
<keyword evidence="3" id="KW-1185">Reference proteome</keyword>
<feature type="compositionally biased region" description="Acidic residues" evidence="1">
    <location>
        <begin position="203"/>
        <end position="212"/>
    </location>
</feature>
<proteinExistence type="predicted"/>
<name>A0A1Y3BAT7_EURMA</name>
<reference evidence="2 3" key="1">
    <citation type="submission" date="2017-03" db="EMBL/GenBank/DDBJ databases">
        <title>Genome Survey of Euroglyphus maynei.</title>
        <authorList>
            <person name="Arlian L.G."/>
            <person name="Morgan M.S."/>
            <person name="Rider S.D."/>
        </authorList>
    </citation>
    <scope>NUCLEOTIDE SEQUENCE [LARGE SCALE GENOMIC DNA]</scope>
    <source>
        <strain evidence="2">Arlian Lab</strain>
        <tissue evidence="2">Whole body</tissue>
    </source>
</reference>
<evidence type="ECO:0000256" key="1">
    <source>
        <dbReference type="SAM" id="MobiDB-lite"/>
    </source>
</evidence>
<protein>
    <submittedName>
        <fullName evidence="2">Uncharacterized protein</fullName>
    </submittedName>
</protein>
<feature type="non-terminal residue" evidence="2">
    <location>
        <position position="254"/>
    </location>
</feature>
<feature type="compositionally biased region" description="Low complexity" evidence="1">
    <location>
        <begin position="241"/>
        <end position="254"/>
    </location>
</feature>
<gene>
    <name evidence="2" type="ORF">BLA29_008057</name>
</gene>
<comment type="caution">
    <text evidence="2">The sequence shown here is derived from an EMBL/GenBank/DDBJ whole genome shotgun (WGS) entry which is preliminary data.</text>
</comment>
<feature type="region of interest" description="Disordered" evidence="1">
    <location>
        <begin position="54"/>
        <end position="86"/>
    </location>
</feature>
<dbReference type="AlphaFoldDB" id="A0A1Y3BAT7"/>
<feature type="region of interest" description="Disordered" evidence="1">
    <location>
        <begin position="1"/>
        <end position="36"/>
    </location>
</feature>
<feature type="compositionally biased region" description="Pro residues" evidence="1">
    <location>
        <begin position="181"/>
        <end position="191"/>
    </location>
</feature>
<evidence type="ECO:0000313" key="2">
    <source>
        <dbReference type="EMBL" id="OTF78001.1"/>
    </source>
</evidence>
<dbReference type="EMBL" id="MUJZ01029945">
    <property type="protein sequence ID" value="OTF78001.1"/>
    <property type="molecule type" value="Genomic_DNA"/>
</dbReference>